<dbReference type="SFLD" id="SFLDS00029">
    <property type="entry name" value="Radical_SAM"/>
    <property type="match status" value="1"/>
</dbReference>
<evidence type="ECO:0000256" key="3">
    <source>
        <dbReference type="ARBA" id="ARBA00022723"/>
    </source>
</evidence>
<dbReference type="InterPro" id="IPR007197">
    <property type="entry name" value="rSAM"/>
</dbReference>
<dbReference type="Pfam" id="PF04055">
    <property type="entry name" value="Radical_SAM"/>
    <property type="match status" value="1"/>
</dbReference>
<keyword evidence="8" id="KW-1185">Reference proteome</keyword>
<dbReference type="GO" id="GO:0003824">
    <property type="term" value="F:catalytic activity"/>
    <property type="evidence" value="ECO:0007669"/>
    <property type="project" value="InterPro"/>
</dbReference>
<evidence type="ECO:0000256" key="1">
    <source>
        <dbReference type="ARBA" id="ARBA00001966"/>
    </source>
</evidence>
<accession>A0A399RDB1</accession>
<proteinExistence type="predicted"/>
<evidence type="ECO:0000313" key="7">
    <source>
        <dbReference type="EMBL" id="RIJ27792.1"/>
    </source>
</evidence>
<dbReference type="Gene3D" id="3.20.20.70">
    <property type="entry name" value="Aldolase class I"/>
    <property type="match status" value="1"/>
</dbReference>
<dbReference type="SUPFAM" id="SSF102114">
    <property type="entry name" value="Radical SAM enzymes"/>
    <property type="match status" value="1"/>
</dbReference>
<dbReference type="SFLD" id="SFLDG01103">
    <property type="entry name" value="Uncharacterised_Radical_SAM_Su"/>
    <property type="match status" value="1"/>
</dbReference>
<keyword evidence="2" id="KW-0949">S-adenosyl-L-methionine</keyword>
<dbReference type="AlphaFoldDB" id="A0A399RDB1"/>
<dbReference type="PANTHER" id="PTHR11228">
    <property type="entry name" value="RADICAL SAM DOMAIN PROTEIN"/>
    <property type="match status" value="1"/>
</dbReference>
<dbReference type="InterPro" id="IPR013785">
    <property type="entry name" value="Aldolase_TIM"/>
</dbReference>
<sequence length="360" mass="40180">MIPLMIKASFEDKSAPPFVARVGLESANNTAALSAELPDVHIYQYREQSFSVASDMGRSMNGDVIFANPATGTLHRWLRSGSSHNTLLVTERCDQLCQMCSQPPRKTHLDMFDHLKQACLLAEPCAQIGFSGGEPLLFKHQLFELLETVGEARPDLTFHILTNAQHFDTADVERLRLTVYSRVKWGIPLYSDQAAMHDQIVAKPGAFAQLMSSFALLAHSGQSIELRTVLLRENYSSLPELARMVSNRLPFISTWAIMQMERIGFARNRWADLFVDHSAQTAPLDEAVSIATSRSLDVALFNMPYCTVSPALRPYLHASISDWKNAFSSECKDCTAKSFCAGFFAWHATLADYERAGPIR</sequence>
<dbReference type="InterPro" id="IPR058240">
    <property type="entry name" value="rSAM_sf"/>
</dbReference>
<evidence type="ECO:0000259" key="6">
    <source>
        <dbReference type="Pfam" id="PF04055"/>
    </source>
</evidence>
<comment type="cofactor">
    <cofactor evidence="1">
        <name>[4Fe-4S] cluster</name>
        <dbReference type="ChEBI" id="CHEBI:49883"/>
    </cofactor>
</comment>
<dbReference type="CDD" id="cd01335">
    <property type="entry name" value="Radical_SAM"/>
    <property type="match status" value="1"/>
</dbReference>
<organism evidence="7 8">
    <name type="scientific">Henriciella algicola</name>
    <dbReference type="NCBI Taxonomy" id="1608422"/>
    <lineage>
        <taxon>Bacteria</taxon>
        <taxon>Pseudomonadati</taxon>
        <taxon>Pseudomonadota</taxon>
        <taxon>Alphaproteobacteria</taxon>
        <taxon>Hyphomonadales</taxon>
        <taxon>Hyphomonadaceae</taxon>
        <taxon>Henriciella</taxon>
    </lineage>
</organism>
<keyword evidence="3" id="KW-0479">Metal-binding</keyword>
<dbReference type="GO" id="GO:0046872">
    <property type="term" value="F:metal ion binding"/>
    <property type="evidence" value="ECO:0007669"/>
    <property type="project" value="UniProtKB-KW"/>
</dbReference>
<dbReference type="PANTHER" id="PTHR11228:SF7">
    <property type="entry name" value="PQQA PEPTIDE CYCLASE"/>
    <property type="match status" value="1"/>
</dbReference>
<dbReference type="SFLD" id="SFLDG01067">
    <property type="entry name" value="SPASM/twitch_domain_containing"/>
    <property type="match status" value="1"/>
</dbReference>
<evidence type="ECO:0000256" key="4">
    <source>
        <dbReference type="ARBA" id="ARBA00023004"/>
    </source>
</evidence>
<keyword evidence="5" id="KW-0411">Iron-sulfur</keyword>
<dbReference type="OrthoDB" id="9792276at2"/>
<reference evidence="7 8" key="1">
    <citation type="submission" date="2018-08" db="EMBL/GenBank/DDBJ databases">
        <title>Henriciella mobilis sp. nov., isolated from seawater.</title>
        <authorList>
            <person name="Cheng H."/>
            <person name="Wu Y.-H."/>
            <person name="Xu X.-W."/>
            <person name="Guo L.-L."/>
        </authorList>
    </citation>
    <scope>NUCLEOTIDE SEQUENCE [LARGE SCALE GENOMIC DNA]</scope>
    <source>
        <strain evidence="7 8">CCUG67844</strain>
    </source>
</reference>
<dbReference type="Proteomes" id="UP000265845">
    <property type="component" value="Unassembled WGS sequence"/>
</dbReference>
<evidence type="ECO:0000256" key="2">
    <source>
        <dbReference type="ARBA" id="ARBA00022691"/>
    </source>
</evidence>
<comment type="caution">
    <text evidence="7">The sequence shown here is derived from an EMBL/GenBank/DDBJ whole genome shotgun (WGS) entry which is preliminary data.</text>
</comment>
<dbReference type="InterPro" id="IPR024032">
    <property type="entry name" value="rSAM_paired_HxsC"/>
</dbReference>
<dbReference type="InterPro" id="IPR050377">
    <property type="entry name" value="Radical_SAM_PqqE_MftC-like"/>
</dbReference>
<feature type="domain" description="Radical SAM core" evidence="6">
    <location>
        <begin position="88"/>
        <end position="244"/>
    </location>
</feature>
<dbReference type="NCBIfam" id="TIGR03977">
    <property type="entry name" value="rSAM_pair_HxsC"/>
    <property type="match status" value="1"/>
</dbReference>
<evidence type="ECO:0000313" key="8">
    <source>
        <dbReference type="Proteomes" id="UP000265845"/>
    </source>
</evidence>
<keyword evidence="4" id="KW-0408">Iron</keyword>
<evidence type="ECO:0000256" key="5">
    <source>
        <dbReference type="ARBA" id="ARBA00023014"/>
    </source>
</evidence>
<dbReference type="GO" id="GO:0051536">
    <property type="term" value="F:iron-sulfur cluster binding"/>
    <property type="evidence" value="ECO:0007669"/>
    <property type="project" value="UniProtKB-KW"/>
</dbReference>
<name>A0A399RDB1_9PROT</name>
<dbReference type="EMBL" id="QWGA01000008">
    <property type="protein sequence ID" value="RIJ27792.1"/>
    <property type="molecule type" value="Genomic_DNA"/>
</dbReference>
<protein>
    <submittedName>
        <fullName evidence="7">His-Xaa-Ser system radical SAM maturase HxsC</fullName>
    </submittedName>
</protein>
<gene>
    <name evidence="7" type="primary">hxsC</name>
    <name evidence="7" type="ORF">D1222_15610</name>
</gene>